<dbReference type="PANTHER" id="PTHR43471:SF3">
    <property type="entry name" value="ABC TRANSPORTER PERMEASE PROTEIN NATB"/>
    <property type="match status" value="1"/>
</dbReference>
<protein>
    <submittedName>
        <fullName evidence="7">ABC transporter permease</fullName>
    </submittedName>
</protein>
<reference evidence="7 8" key="1">
    <citation type="submission" date="2023-09" db="EMBL/GenBank/DDBJ databases">
        <authorList>
            <person name="Rey-Velasco X."/>
        </authorList>
    </citation>
    <scope>NUCLEOTIDE SEQUENCE [LARGE SCALE GENOMIC DNA]</scope>
    <source>
        <strain evidence="7 8">F394</strain>
    </source>
</reference>
<feature type="transmembrane region" description="Helical" evidence="5">
    <location>
        <begin position="364"/>
        <end position="384"/>
    </location>
</feature>
<gene>
    <name evidence="7" type="ORF">RM540_14880</name>
</gene>
<dbReference type="Pfam" id="PF12698">
    <property type="entry name" value="ABC2_membrane_3"/>
    <property type="match status" value="1"/>
</dbReference>
<evidence type="ECO:0000256" key="3">
    <source>
        <dbReference type="ARBA" id="ARBA00022989"/>
    </source>
</evidence>
<keyword evidence="3 5" id="KW-1133">Transmembrane helix</keyword>
<comment type="subcellular location">
    <subcellularLocation>
        <location evidence="1">Membrane</location>
        <topology evidence="1">Multi-pass membrane protein</topology>
    </subcellularLocation>
</comment>
<feature type="transmembrane region" description="Helical" evidence="5">
    <location>
        <begin position="231"/>
        <end position="263"/>
    </location>
</feature>
<evidence type="ECO:0000313" key="8">
    <source>
        <dbReference type="Proteomes" id="UP001267426"/>
    </source>
</evidence>
<proteinExistence type="predicted"/>
<organism evidence="7 8">
    <name type="scientific">Rubrivirga litoralis</name>
    <dbReference type="NCBI Taxonomy" id="3075598"/>
    <lineage>
        <taxon>Bacteria</taxon>
        <taxon>Pseudomonadati</taxon>
        <taxon>Rhodothermota</taxon>
        <taxon>Rhodothermia</taxon>
        <taxon>Rhodothermales</taxon>
        <taxon>Rubricoccaceae</taxon>
        <taxon>Rubrivirga</taxon>
    </lineage>
</organism>
<dbReference type="Proteomes" id="UP001267426">
    <property type="component" value="Unassembled WGS sequence"/>
</dbReference>
<name>A0ABU3BUR7_9BACT</name>
<accession>A0ABU3BUR7</accession>
<dbReference type="EMBL" id="JAVRHT010000048">
    <property type="protein sequence ID" value="MDT0633039.1"/>
    <property type="molecule type" value="Genomic_DNA"/>
</dbReference>
<evidence type="ECO:0000259" key="6">
    <source>
        <dbReference type="Pfam" id="PF12698"/>
    </source>
</evidence>
<feature type="transmembrane region" description="Helical" evidence="5">
    <location>
        <begin position="334"/>
        <end position="352"/>
    </location>
</feature>
<keyword evidence="2 5" id="KW-0812">Transmembrane</keyword>
<feature type="transmembrane region" description="Helical" evidence="5">
    <location>
        <begin position="275"/>
        <end position="298"/>
    </location>
</feature>
<evidence type="ECO:0000313" key="7">
    <source>
        <dbReference type="EMBL" id="MDT0633039.1"/>
    </source>
</evidence>
<feature type="transmembrane region" description="Helical" evidence="5">
    <location>
        <begin position="390"/>
        <end position="414"/>
    </location>
</feature>
<dbReference type="InterPro" id="IPR013525">
    <property type="entry name" value="ABC2_TM"/>
</dbReference>
<feature type="transmembrane region" description="Helical" evidence="5">
    <location>
        <begin position="176"/>
        <end position="197"/>
    </location>
</feature>
<dbReference type="PANTHER" id="PTHR43471">
    <property type="entry name" value="ABC TRANSPORTER PERMEASE"/>
    <property type="match status" value="1"/>
</dbReference>
<feature type="transmembrane region" description="Helical" evidence="5">
    <location>
        <begin position="305"/>
        <end position="328"/>
    </location>
</feature>
<evidence type="ECO:0000256" key="2">
    <source>
        <dbReference type="ARBA" id="ARBA00022692"/>
    </source>
</evidence>
<dbReference type="Gene3D" id="3.40.190.10">
    <property type="entry name" value="Periplasmic binding protein-like II"/>
    <property type="match status" value="1"/>
</dbReference>
<evidence type="ECO:0000256" key="5">
    <source>
        <dbReference type="SAM" id="Phobius"/>
    </source>
</evidence>
<keyword evidence="8" id="KW-1185">Reference proteome</keyword>
<evidence type="ECO:0000256" key="4">
    <source>
        <dbReference type="ARBA" id="ARBA00023136"/>
    </source>
</evidence>
<evidence type="ECO:0000256" key="1">
    <source>
        <dbReference type="ARBA" id="ARBA00004141"/>
    </source>
</evidence>
<feature type="domain" description="ABC-2 type transporter transmembrane" evidence="6">
    <location>
        <begin position="19"/>
        <end position="411"/>
    </location>
</feature>
<dbReference type="RefSeq" id="WP_311665533.1">
    <property type="nucleotide sequence ID" value="NZ_JAVRHT010000048.1"/>
</dbReference>
<feature type="transmembrane region" description="Helical" evidence="5">
    <location>
        <begin position="21"/>
        <end position="42"/>
    </location>
</feature>
<comment type="caution">
    <text evidence="7">The sequence shown here is derived from an EMBL/GenBank/DDBJ whole genome shotgun (WGS) entry which is preliminary data.</text>
</comment>
<sequence>MNKTLLIARSEYLRRVLTKGFLVGVLLAPLGLVLLFVLPAVLGSLSSDDAERRVAILDESGRLYEAVAAAAPERFAVERTAAPLDSLRVRVLDERLDVALVLPASLLEGRGEASVYGRSGGGLTQLDDVRDAVRGAVRDVRLADVGAPDEVQAVLAERPRVRSVTVTEDGDAADGALLATIIGFVVGFAIYLLMFIYGQLVMRGVIEEKQNRIVEVIASSVRPFELLMGKVLGIGAVGLTQVVAWGVLGAGVLAVLGPVLALFAGGPAPPPGAGVAGGVAAGGAAELPFDVGAIGALLTPGFLTVLVLCFLGGYLFYAALFAAVGSAVEQESDAQSLMLPLTLPIIVPILFLQPMLDQPDSTLSVVLSILPPFSTILLPVRAIATDVPVWQTALALALLAVAFLGAIWVAARVYRVGILMYGKKATFGDLWRWVRTA</sequence>
<keyword evidence="4 5" id="KW-0472">Membrane</keyword>